<dbReference type="RefSeq" id="WP_025659922.1">
    <property type="nucleotide sequence ID" value="NZ_LNCD01000051.1"/>
</dbReference>
<name>A0A109JVB1_9HYPH</name>
<keyword evidence="1" id="KW-1133">Transmembrane helix</keyword>
<feature type="transmembrane region" description="Helical" evidence="1">
    <location>
        <begin position="41"/>
        <end position="62"/>
    </location>
</feature>
<keyword evidence="3" id="KW-1185">Reference proteome</keyword>
<sequence length="257" mass="28745">MSAVVLFGVAFIGGTVIVTLVFYFVMRLIMGGDPTGKDRELAGAIVMRISSLHALILALVFAQEMIEYQQLKFESVTEANAIADVYFDADRYGVNEKAPIQQALFEYVQIVVDEEWRMLGDTGQLSPTAWNKWDSVYQRVLDLTPTNVRQQSIREHMLGDVHRIAEARDKRENSGTDSISIIFWFAAISGLVFMALGYYPYPPDARNLLLLSVLGAFTGIILFFIYAFSDPYNPPATMKPTAFERLLDELANPPPSG</sequence>
<gene>
    <name evidence="2" type="ORF">AS026_36820</name>
</gene>
<evidence type="ECO:0000256" key="1">
    <source>
        <dbReference type="SAM" id="Phobius"/>
    </source>
</evidence>
<dbReference type="Pfam" id="PF14023">
    <property type="entry name" value="Bestrophin-like"/>
    <property type="match status" value="1"/>
</dbReference>
<reference evidence="2 3" key="1">
    <citation type="submission" date="2015-11" db="EMBL/GenBank/DDBJ databases">
        <title>Draft Genome Sequence of the Strain BR 10423 (Rhizobium sp.) isolated from nodules of Mimosa pudica.</title>
        <authorList>
            <person name="Barauna A.C."/>
            <person name="Zilli J.E."/>
            <person name="Simoes-Araujo J.L."/>
            <person name="Reis V.M."/>
            <person name="James E.K."/>
            <person name="Reis F.B.Jr."/>
            <person name="Rouws L.F."/>
            <person name="Passos S.R."/>
            <person name="Gois S.R."/>
        </authorList>
    </citation>
    <scope>NUCLEOTIDE SEQUENCE [LARGE SCALE GENOMIC DNA]</scope>
    <source>
        <strain evidence="2 3">BR10423</strain>
    </source>
</reference>
<feature type="transmembrane region" description="Helical" evidence="1">
    <location>
        <begin position="208"/>
        <end position="228"/>
    </location>
</feature>
<accession>A0A109JVB1</accession>
<evidence type="ECO:0008006" key="4">
    <source>
        <dbReference type="Google" id="ProtNLM"/>
    </source>
</evidence>
<dbReference type="AlphaFoldDB" id="A0A109JVB1"/>
<keyword evidence="1" id="KW-0812">Transmembrane</keyword>
<dbReference type="InterPro" id="IPR025333">
    <property type="entry name" value="DUF4239"/>
</dbReference>
<evidence type="ECO:0000313" key="2">
    <source>
        <dbReference type="EMBL" id="KWV55620.1"/>
    </source>
</evidence>
<feature type="transmembrane region" description="Helical" evidence="1">
    <location>
        <begin position="181"/>
        <end position="201"/>
    </location>
</feature>
<comment type="caution">
    <text evidence="2">The sequence shown here is derived from an EMBL/GenBank/DDBJ whole genome shotgun (WGS) entry which is preliminary data.</text>
</comment>
<organism evidence="2 3">
    <name type="scientific">Rhizobium altiplani</name>
    <dbReference type="NCBI Taxonomy" id="1864509"/>
    <lineage>
        <taxon>Bacteria</taxon>
        <taxon>Pseudomonadati</taxon>
        <taxon>Pseudomonadota</taxon>
        <taxon>Alphaproteobacteria</taxon>
        <taxon>Hyphomicrobiales</taxon>
        <taxon>Rhizobiaceae</taxon>
        <taxon>Rhizobium/Agrobacterium group</taxon>
        <taxon>Rhizobium</taxon>
    </lineage>
</organism>
<dbReference type="OrthoDB" id="8016862at2"/>
<dbReference type="Proteomes" id="UP000068164">
    <property type="component" value="Unassembled WGS sequence"/>
</dbReference>
<evidence type="ECO:0000313" key="3">
    <source>
        <dbReference type="Proteomes" id="UP000068164"/>
    </source>
</evidence>
<protein>
    <recommendedName>
        <fullName evidence="4">DUF4239 domain-containing protein</fullName>
    </recommendedName>
</protein>
<proteinExistence type="predicted"/>
<feature type="transmembrane region" description="Helical" evidence="1">
    <location>
        <begin position="6"/>
        <end position="29"/>
    </location>
</feature>
<dbReference type="EMBL" id="LNCD01000051">
    <property type="protein sequence ID" value="KWV55620.1"/>
    <property type="molecule type" value="Genomic_DNA"/>
</dbReference>
<keyword evidence="1" id="KW-0472">Membrane</keyword>